<dbReference type="InterPro" id="IPR000073">
    <property type="entry name" value="AB_hydrolase_1"/>
</dbReference>
<sequence>MNETNYIIPGMAVTDFFTEVPLDWFDPSSTATIKVFARELVDPVRRGQELPVMVFLQGGPGGKGPRPLGATGWIGQALKTHRVLLLDQRGTGRSTRIDAATMARFGEGPAADAAGADYLSRFRADSIVSDAEHIRKTRYAGRRWSTMGQSYGGFLTLTYLSRVPEALDACYVTGGLASIWPDASEVYRRTFPRTAGKNRQFYARYPHQMEQVAAIADYLAAHDVRLPDGDRLTVRRFQTLGIDFGMKPGFERMHWLLEEAFTDEGTLSDGFLSQVLARTSFAENPLFAALQESIYSHGGNGPTNWAAERERANHPEFAEEARPLLFTGEMMFPWMFEEIRLLRPFAGAVNEMARRADYSELYDVERLAANEVPVAAAVYYDDMYVDAGLQLDTAAAVGNVHAWVTNEFEHDGIGDDRVFANLRRTVDSLGGPLQ</sequence>
<dbReference type="PRINTS" id="PR00793">
    <property type="entry name" value="PROAMNOPTASE"/>
</dbReference>
<keyword evidence="5" id="KW-1185">Reference proteome</keyword>
<comment type="similarity">
    <text evidence="1">Belongs to the peptidase S33 family.</text>
</comment>
<evidence type="ECO:0000313" key="5">
    <source>
        <dbReference type="Proteomes" id="UP000711614"/>
    </source>
</evidence>
<dbReference type="EMBL" id="JAGIOI010000001">
    <property type="protein sequence ID" value="MBP2412820.1"/>
    <property type="molecule type" value="Genomic_DNA"/>
</dbReference>
<organism evidence="4 5">
    <name type="scientific">Arthrobacter stackebrandtii</name>
    <dbReference type="NCBI Taxonomy" id="272161"/>
    <lineage>
        <taxon>Bacteria</taxon>
        <taxon>Bacillati</taxon>
        <taxon>Actinomycetota</taxon>
        <taxon>Actinomycetes</taxon>
        <taxon>Micrococcales</taxon>
        <taxon>Micrococcaceae</taxon>
        <taxon>Arthrobacter</taxon>
    </lineage>
</organism>
<reference evidence="4 5" key="1">
    <citation type="submission" date="2021-03" db="EMBL/GenBank/DDBJ databases">
        <title>Sequencing the genomes of 1000 actinobacteria strains.</title>
        <authorList>
            <person name="Klenk H.-P."/>
        </authorList>
    </citation>
    <scope>NUCLEOTIDE SEQUENCE [LARGE SCALE GENOMIC DNA]</scope>
    <source>
        <strain evidence="4 5">DSM 16005</strain>
    </source>
</reference>
<dbReference type="Gene3D" id="3.40.50.1820">
    <property type="entry name" value="alpha/beta hydrolase"/>
    <property type="match status" value="1"/>
</dbReference>
<protein>
    <submittedName>
        <fullName evidence="4">Proline iminopeptidase</fullName>
        <ecNumber evidence="4">3.4.11.5</ecNumber>
    </submittedName>
</protein>
<accession>A0ABS4YWF4</accession>
<keyword evidence="4" id="KW-0031">Aminopeptidase</keyword>
<evidence type="ECO:0000313" key="4">
    <source>
        <dbReference type="EMBL" id="MBP2412820.1"/>
    </source>
</evidence>
<dbReference type="InterPro" id="IPR002410">
    <property type="entry name" value="Peptidase_S33"/>
</dbReference>
<dbReference type="InterPro" id="IPR051601">
    <property type="entry name" value="Serine_prot/Carboxylest_S33"/>
</dbReference>
<keyword evidence="4" id="KW-0645">Protease</keyword>
<dbReference type="SUPFAM" id="SSF53474">
    <property type="entry name" value="alpha/beta-Hydrolases"/>
    <property type="match status" value="1"/>
</dbReference>
<comment type="caution">
    <text evidence="4">The sequence shown here is derived from an EMBL/GenBank/DDBJ whole genome shotgun (WGS) entry which is preliminary data.</text>
</comment>
<name>A0ABS4YWF4_9MICC</name>
<evidence type="ECO:0000256" key="1">
    <source>
        <dbReference type="ARBA" id="ARBA00010088"/>
    </source>
</evidence>
<dbReference type="PANTHER" id="PTHR43248:SF2">
    <property type="entry name" value="PROLYL AMINOPEPTIDASE"/>
    <property type="match status" value="1"/>
</dbReference>
<dbReference type="Pfam" id="PF00561">
    <property type="entry name" value="Abhydrolase_1"/>
    <property type="match status" value="1"/>
</dbReference>
<dbReference type="EC" id="3.4.11.5" evidence="4"/>
<evidence type="ECO:0000256" key="2">
    <source>
        <dbReference type="ARBA" id="ARBA00022801"/>
    </source>
</evidence>
<gene>
    <name evidence="4" type="ORF">JOF48_001619</name>
</gene>
<dbReference type="PANTHER" id="PTHR43248">
    <property type="entry name" value="2-SUCCINYL-6-HYDROXY-2,4-CYCLOHEXADIENE-1-CARBOXYLATE SYNTHASE"/>
    <property type="match status" value="1"/>
</dbReference>
<dbReference type="Proteomes" id="UP000711614">
    <property type="component" value="Unassembled WGS sequence"/>
</dbReference>
<dbReference type="InterPro" id="IPR029058">
    <property type="entry name" value="AB_hydrolase_fold"/>
</dbReference>
<evidence type="ECO:0000259" key="3">
    <source>
        <dbReference type="Pfam" id="PF00561"/>
    </source>
</evidence>
<proteinExistence type="inferred from homology"/>
<dbReference type="GO" id="GO:0004177">
    <property type="term" value="F:aminopeptidase activity"/>
    <property type="evidence" value="ECO:0007669"/>
    <property type="project" value="UniProtKB-KW"/>
</dbReference>
<dbReference type="RefSeq" id="WP_209679362.1">
    <property type="nucleotide sequence ID" value="NZ_JAGIOI010000001.1"/>
</dbReference>
<keyword evidence="2 4" id="KW-0378">Hydrolase</keyword>
<feature type="domain" description="AB hydrolase-1" evidence="3">
    <location>
        <begin position="51"/>
        <end position="204"/>
    </location>
</feature>